<organism evidence="2">
    <name type="scientific">Guillardia theta (strain CCMP2712)</name>
    <name type="common">Cryptophyte</name>
    <dbReference type="NCBI Taxonomy" id="905079"/>
    <lineage>
        <taxon>Eukaryota</taxon>
        <taxon>Cryptophyceae</taxon>
        <taxon>Pyrenomonadales</taxon>
        <taxon>Geminigeraceae</taxon>
        <taxon>Guillardia</taxon>
    </lineage>
</organism>
<keyword evidence="4" id="KW-1185">Reference proteome</keyword>
<dbReference type="PaxDb" id="55529-EKX34327"/>
<dbReference type="AlphaFoldDB" id="L1IE21"/>
<reference evidence="4" key="2">
    <citation type="submission" date="2012-11" db="EMBL/GenBank/DDBJ databases">
        <authorList>
            <person name="Kuo A."/>
            <person name="Curtis B.A."/>
            <person name="Tanifuji G."/>
            <person name="Burki F."/>
            <person name="Gruber A."/>
            <person name="Irimia M."/>
            <person name="Maruyama S."/>
            <person name="Arias M.C."/>
            <person name="Ball S.G."/>
            <person name="Gile G.H."/>
            <person name="Hirakawa Y."/>
            <person name="Hopkins J.F."/>
            <person name="Rensing S.A."/>
            <person name="Schmutz J."/>
            <person name="Symeonidi A."/>
            <person name="Elias M."/>
            <person name="Eveleigh R.J."/>
            <person name="Herman E.K."/>
            <person name="Klute M.J."/>
            <person name="Nakayama T."/>
            <person name="Obornik M."/>
            <person name="Reyes-Prieto A."/>
            <person name="Armbrust E.V."/>
            <person name="Aves S.J."/>
            <person name="Beiko R.G."/>
            <person name="Coutinho P."/>
            <person name="Dacks J.B."/>
            <person name="Durnford D.G."/>
            <person name="Fast N.M."/>
            <person name="Green B.R."/>
            <person name="Grisdale C."/>
            <person name="Hempe F."/>
            <person name="Henrissat B."/>
            <person name="Hoppner M.P."/>
            <person name="Ishida K.-I."/>
            <person name="Kim E."/>
            <person name="Koreny L."/>
            <person name="Kroth P.G."/>
            <person name="Liu Y."/>
            <person name="Malik S.-B."/>
            <person name="Maier U.G."/>
            <person name="McRose D."/>
            <person name="Mock T."/>
            <person name="Neilson J.A."/>
            <person name="Onodera N.T."/>
            <person name="Poole A.M."/>
            <person name="Pritham E.J."/>
            <person name="Richards T.A."/>
            <person name="Rocap G."/>
            <person name="Roy S.W."/>
            <person name="Sarai C."/>
            <person name="Schaack S."/>
            <person name="Shirato S."/>
            <person name="Slamovits C.H."/>
            <person name="Spencer D.F."/>
            <person name="Suzuki S."/>
            <person name="Worden A.Z."/>
            <person name="Zauner S."/>
            <person name="Barry K."/>
            <person name="Bell C."/>
            <person name="Bharti A.K."/>
            <person name="Crow J.A."/>
            <person name="Grimwood J."/>
            <person name="Kramer R."/>
            <person name="Lindquist E."/>
            <person name="Lucas S."/>
            <person name="Salamov A."/>
            <person name="McFadden G.I."/>
            <person name="Lane C.E."/>
            <person name="Keeling P.J."/>
            <person name="Gray M.W."/>
            <person name="Grigoriev I.V."/>
            <person name="Archibald J.M."/>
        </authorList>
    </citation>
    <scope>NUCLEOTIDE SEQUENCE</scope>
    <source>
        <strain evidence="4">CCMP2712</strain>
    </source>
</reference>
<dbReference type="EMBL" id="JH993112">
    <property type="protein sequence ID" value="EKX34327.1"/>
    <property type="molecule type" value="Genomic_DNA"/>
</dbReference>
<evidence type="ECO:0000313" key="4">
    <source>
        <dbReference type="Proteomes" id="UP000011087"/>
    </source>
</evidence>
<dbReference type="GeneID" id="17291053"/>
<dbReference type="HOGENOM" id="CLU_1910644_0_0_1"/>
<name>L1IE21_GUITC</name>
<sequence>MAHARASAFSLDLKGWLKFGQKAGNDVEEEQRLRPETWSDNFIGSLMRSMPSASVGGGQAKDKNPTTNVVQHAAPMTSKQISRDNMSCLDLSYGKLASTAFDANDFPYLKSLRMGNNNLKEILPNTLRSTSTD</sequence>
<protein>
    <submittedName>
        <fullName evidence="2 3">Uncharacterized protein</fullName>
    </submittedName>
</protein>
<gene>
    <name evidence="2" type="ORF">GUITHDRAFT_147302</name>
</gene>
<accession>L1IE21</accession>
<evidence type="ECO:0000256" key="1">
    <source>
        <dbReference type="SAM" id="MobiDB-lite"/>
    </source>
</evidence>
<dbReference type="EnsemblProtists" id="EKX34327">
    <property type="protein sequence ID" value="EKX34327"/>
    <property type="gene ID" value="GUITHDRAFT_147302"/>
</dbReference>
<dbReference type="KEGG" id="gtt:GUITHDRAFT_147302"/>
<evidence type="ECO:0000313" key="2">
    <source>
        <dbReference type="EMBL" id="EKX34327.1"/>
    </source>
</evidence>
<dbReference type="Proteomes" id="UP000011087">
    <property type="component" value="Unassembled WGS sequence"/>
</dbReference>
<reference evidence="3" key="3">
    <citation type="submission" date="2016-03" db="UniProtKB">
        <authorList>
            <consortium name="EnsemblProtists"/>
        </authorList>
    </citation>
    <scope>IDENTIFICATION</scope>
</reference>
<feature type="region of interest" description="Disordered" evidence="1">
    <location>
        <begin position="52"/>
        <end position="78"/>
    </location>
</feature>
<proteinExistence type="predicted"/>
<reference evidence="2 4" key="1">
    <citation type="journal article" date="2012" name="Nature">
        <title>Algal genomes reveal evolutionary mosaicism and the fate of nucleomorphs.</title>
        <authorList>
            <consortium name="DOE Joint Genome Institute"/>
            <person name="Curtis B.A."/>
            <person name="Tanifuji G."/>
            <person name="Burki F."/>
            <person name="Gruber A."/>
            <person name="Irimia M."/>
            <person name="Maruyama S."/>
            <person name="Arias M.C."/>
            <person name="Ball S.G."/>
            <person name="Gile G.H."/>
            <person name="Hirakawa Y."/>
            <person name="Hopkins J.F."/>
            <person name="Kuo A."/>
            <person name="Rensing S.A."/>
            <person name="Schmutz J."/>
            <person name="Symeonidi A."/>
            <person name="Elias M."/>
            <person name="Eveleigh R.J."/>
            <person name="Herman E.K."/>
            <person name="Klute M.J."/>
            <person name="Nakayama T."/>
            <person name="Obornik M."/>
            <person name="Reyes-Prieto A."/>
            <person name="Armbrust E.V."/>
            <person name="Aves S.J."/>
            <person name="Beiko R.G."/>
            <person name="Coutinho P."/>
            <person name="Dacks J.B."/>
            <person name="Durnford D.G."/>
            <person name="Fast N.M."/>
            <person name="Green B.R."/>
            <person name="Grisdale C.J."/>
            <person name="Hempel F."/>
            <person name="Henrissat B."/>
            <person name="Hoppner M.P."/>
            <person name="Ishida K."/>
            <person name="Kim E."/>
            <person name="Koreny L."/>
            <person name="Kroth P.G."/>
            <person name="Liu Y."/>
            <person name="Malik S.B."/>
            <person name="Maier U.G."/>
            <person name="McRose D."/>
            <person name="Mock T."/>
            <person name="Neilson J.A."/>
            <person name="Onodera N.T."/>
            <person name="Poole A.M."/>
            <person name="Pritham E.J."/>
            <person name="Richards T.A."/>
            <person name="Rocap G."/>
            <person name="Roy S.W."/>
            <person name="Sarai C."/>
            <person name="Schaack S."/>
            <person name="Shirato S."/>
            <person name="Slamovits C.H."/>
            <person name="Spencer D.F."/>
            <person name="Suzuki S."/>
            <person name="Worden A.Z."/>
            <person name="Zauner S."/>
            <person name="Barry K."/>
            <person name="Bell C."/>
            <person name="Bharti A.K."/>
            <person name="Crow J.A."/>
            <person name="Grimwood J."/>
            <person name="Kramer R."/>
            <person name="Lindquist E."/>
            <person name="Lucas S."/>
            <person name="Salamov A."/>
            <person name="McFadden G.I."/>
            <person name="Lane C.E."/>
            <person name="Keeling P.J."/>
            <person name="Gray M.W."/>
            <person name="Grigoriev I.V."/>
            <person name="Archibald J.M."/>
        </authorList>
    </citation>
    <scope>NUCLEOTIDE SEQUENCE</scope>
    <source>
        <strain evidence="2 4">CCMP2712</strain>
    </source>
</reference>
<evidence type="ECO:0000313" key="3">
    <source>
        <dbReference type="EnsemblProtists" id="EKX34327"/>
    </source>
</evidence>
<dbReference type="RefSeq" id="XP_005821307.1">
    <property type="nucleotide sequence ID" value="XM_005821250.1"/>
</dbReference>